<sequence>MGLFVLAPLIGEYLHGNMSVTALPWLVLTAPLYGGGALLIREVARRAQRGWSTIFLLALAYGVIEEGLVTHTLFNPSYFGYPLLSWAPVPTLGMGAWWTIFVLTLHAVWSISASIALAEALVPRRAAQPWLSNRGLALAGAVFVLGAVTNWLATYEIERFVAAPGQLAGTTAAAGILVAAAFLVTGRRAEPVGSPAPSPWQVAAIAFAVTSAFIVLGWFPGWPTVVVYLALYAVSARLLARWSKRPGWNERHVLALTGGALVTYAWYAFPSQPLVGAGGLVDVVGNVLFALGLAGLLWRAARATRSRPSARSGAGRPTHIEQTDA</sequence>
<feature type="transmembrane region" description="Helical" evidence="1">
    <location>
        <begin position="134"/>
        <end position="153"/>
    </location>
</feature>
<comment type="caution">
    <text evidence="2">The sequence shown here is derived from an EMBL/GenBank/DDBJ whole genome shotgun (WGS) entry which is preliminary data.</text>
</comment>
<feature type="transmembrane region" description="Helical" evidence="1">
    <location>
        <begin position="94"/>
        <end position="122"/>
    </location>
</feature>
<evidence type="ECO:0000256" key="1">
    <source>
        <dbReference type="SAM" id="Phobius"/>
    </source>
</evidence>
<accession>A0ABP6T584</accession>
<name>A0ABP6T584_9ACTN</name>
<organism evidence="2 3">
    <name type="scientific">Cryptosporangium minutisporangium</name>
    <dbReference type="NCBI Taxonomy" id="113569"/>
    <lineage>
        <taxon>Bacteria</taxon>
        <taxon>Bacillati</taxon>
        <taxon>Actinomycetota</taxon>
        <taxon>Actinomycetes</taxon>
        <taxon>Cryptosporangiales</taxon>
        <taxon>Cryptosporangiaceae</taxon>
        <taxon>Cryptosporangium</taxon>
    </lineage>
</organism>
<feature type="transmembrane region" description="Helical" evidence="1">
    <location>
        <begin position="165"/>
        <end position="186"/>
    </location>
</feature>
<feature type="transmembrane region" description="Helical" evidence="1">
    <location>
        <begin position="275"/>
        <end position="298"/>
    </location>
</feature>
<keyword evidence="1" id="KW-0472">Membrane</keyword>
<feature type="transmembrane region" description="Helical" evidence="1">
    <location>
        <begin position="198"/>
        <end position="219"/>
    </location>
</feature>
<feature type="transmembrane region" description="Helical" evidence="1">
    <location>
        <begin position="20"/>
        <end position="40"/>
    </location>
</feature>
<feature type="transmembrane region" description="Helical" evidence="1">
    <location>
        <begin position="252"/>
        <end position="269"/>
    </location>
</feature>
<reference evidence="3" key="1">
    <citation type="journal article" date="2019" name="Int. J. Syst. Evol. Microbiol.">
        <title>The Global Catalogue of Microorganisms (GCM) 10K type strain sequencing project: providing services to taxonomists for standard genome sequencing and annotation.</title>
        <authorList>
            <consortium name="The Broad Institute Genomics Platform"/>
            <consortium name="The Broad Institute Genome Sequencing Center for Infectious Disease"/>
            <person name="Wu L."/>
            <person name="Ma J."/>
        </authorList>
    </citation>
    <scope>NUCLEOTIDE SEQUENCE [LARGE SCALE GENOMIC DNA]</scope>
    <source>
        <strain evidence="3">JCM 9458</strain>
    </source>
</reference>
<dbReference type="Proteomes" id="UP001501676">
    <property type="component" value="Unassembled WGS sequence"/>
</dbReference>
<dbReference type="EMBL" id="BAAAYN010000043">
    <property type="protein sequence ID" value="GAA3393454.1"/>
    <property type="molecule type" value="Genomic_DNA"/>
</dbReference>
<protein>
    <submittedName>
        <fullName evidence="2">Uncharacterized protein</fullName>
    </submittedName>
</protein>
<proteinExistence type="predicted"/>
<evidence type="ECO:0000313" key="3">
    <source>
        <dbReference type="Proteomes" id="UP001501676"/>
    </source>
</evidence>
<feature type="transmembrane region" description="Helical" evidence="1">
    <location>
        <begin position="52"/>
        <end position="74"/>
    </location>
</feature>
<keyword evidence="1" id="KW-1133">Transmembrane helix</keyword>
<keyword evidence="3" id="KW-1185">Reference proteome</keyword>
<feature type="transmembrane region" description="Helical" evidence="1">
    <location>
        <begin position="225"/>
        <end position="240"/>
    </location>
</feature>
<evidence type="ECO:0000313" key="2">
    <source>
        <dbReference type="EMBL" id="GAA3393454.1"/>
    </source>
</evidence>
<keyword evidence="1" id="KW-0812">Transmembrane</keyword>
<gene>
    <name evidence="2" type="ORF">GCM10020369_59040</name>
</gene>